<dbReference type="CDD" id="cd00200">
    <property type="entry name" value="WD40"/>
    <property type="match status" value="2"/>
</dbReference>
<feature type="repeat" description="WD" evidence="3">
    <location>
        <begin position="815"/>
        <end position="856"/>
    </location>
</feature>
<accession>A0AAC9LF35</accession>
<feature type="region of interest" description="Disordered" evidence="4">
    <location>
        <begin position="1"/>
        <end position="20"/>
    </location>
</feature>
<dbReference type="InterPro" id="IPR019775">
    <property type="entry name" value="WD40_repeat_CS"/>
</dbReference>
<feature type="repeat" description="WD" evidence="3">
    <location>
        <begin position="1180"/>
        <end position="1221"/>
    </location>
</feature>
<dbReference type="Proteomes" id="UP000185511">
    <property type="component" value="Chromosome"/>
</dbReference>
<organism evidence="6 7">
    <name type="scientific">Actinoalloteichus fjordicus</name>
    <dbReference type="NCBI Taxonomy" id="1612552"/>
    <lineage>
        <taxon>Bacteria</taxon>
        <taxon>Bacillati</taxon>
        <taxon>Actinomycetota</taxon>
        <taxon>Actinomycetes</taxon>
        <taxon>Pseudonocardiales</taxon>
        <taxon>Pseudonocardiaceae</taxon>
        <taxon>Actinoalloteichus</taxon>
    </lineage>
</organism>
<dbReference type="InterPro" id="IPR049052">
    <property type="entry name" value="nSTAND1"/>
</dbReference>
<dbReference type="SUPFAM" id="SSF52540">
    <property type="entry name" value="P-loop containing nucleoside triphosphate hydrolases"/>
    <property type="match status" value="1"/>
</dbReference>
<sequence>MSGREDRSPEPDRVQMEAQASGEAEIYQSLGDQYIAERDLHLTLQDGVRSARRATSQAGQGPCPYPGLAAFDRDHASWFFGRNRLVAEVIERLDERRSSGGALMVIAPSGAGKSSLLRAGLIPALEGGALDGSQRWPGVLFSPTAQPMLSLTASLARGLDIDRFELDAAVAQGPARLAAVVRAGLRRRDDAHGGRLILIVDQLEELFTLCEDESQGRAFVDALTTLAAPDADGGDPVALVVCGLRADFYGSCAEHPCLRTALRDGPVIVGPMTTAELRETILFPAASVGLTMEPGLVELLLGDLGGAGPSEAGGDGRSSAAPGYASGRLPLLAHALRATWQQRHGSVLTVAGYRATGGIAHAVATTAERVFTGLPSPAAQQAARTLFLRLVKIGEGVEDVRRRVATADLHGVAAGGAGESGHSSPSELDAVLAAFTASRLLTWDRDSVEITHEALLHAWPRLRDWINADRHGSLVRQEIEEAASTWDRGQREAGSVFRGGRLDTARRWADRRHAELSPVATDFLAASIRRELRDGRLRTTVVAALSVLTLVAASAAIVAVDQRGVADGERARAEAERDNAVVSQLNATAHHLRDADPSIAAGLDAAAFDLRPSPNTYTHLLNAANTALYTPLAGHEDSVYSTAFTPDGTTLISADRVGGLRLWDLTDPEAPRQQAVVSDAHVGAVWSIAVAPDGRTLASAGDDQAVRLWNVADPTEPVPIGEPLTEHGRWIGSLVFSSDGSRVFGGDDAGTVHQWTVADPTAPAYLGGQGTEQGLLSSLALHPEGHTLATASYDGTIRLWDAAEPGELTALGEPLTGHLGEVFSVAFSPDGRMLASAGADAGLRLWSVADPAAAALIGEPVATSTTGLRAVAFSPNGALVATGSMEGPVQLWNVIDPNAVVPRGHALTGHTHTAGTLAFSPNGRLLASGSGDRRTHLWNLPETMLLGHAAHVEAVSFRPDGRVLASMGFDDTLRFWDTAEPAHPAPLSTIHDVSLASIAFSPDGTILAGAGADTGSRSGRDPNADQLRLWGVTDAAAPTLIGSIPLDAGRIAFAPDGTLLASGGDEQVLTRWDVGDPAEPVLLDQSDADDEATPASALHIAVSQDGDTLATSHSDGVIRLWSTGDGLGLLGATNTEGLPEIWSTAFSPDGSLLASAGEDGTVRLWDHSDPTSPVAVGPPLTGHDAPVTTVAFTPDGKTLVSGSDGNTIRLWDVSDPRQAAALGAPLIGHGAGSAGRPVHTIYSVAVSSDGRTLASAGGDTTVGIWPLDIETTLVRTCPVAAAALDLARRDGGLAEDAPVGPDCG</sequence>
<feature type="repeat" description="WD" evidence="3">
    <location>
        <begin position="1141"/>
        <end position="1166"/>
    </location>
</feature>
<dbReference type="SUPFAM" id="SSF50998">
    <property type="entry name" value="Quinoprotein alcohol dehydrogenase-like"/>
    <property type="match status" value="1"/>
</dbReference>
<evidence type="ECO:0000256" key="3">
    <source>
        <dbReference type="PROSITE-ProRule" id="PRU00221"/>
    </source>
</evidence>
<evidence type="ECO:0000256" key="4">
    <source>
        <dbReference type="SAM" id="MobiDB-lite"/>
    </source>
</evidence>
<dbReference type="PROSITE" id="PS50082">
    <property type="entry name" value="WD_REPEATS_2"/>
    <property type="match status" value="12"/>
</dbReference>
<dbReference type="Pfam" id="PF20703">
    <property type="entry name" value="nSTAND1"/>
    <property type="match status" value="1"/>
</dbReference>
<keyword evidence="7" id="KW-1185">Reference proteome</keyword>
<dbReference type="PANTHER" id="PTHR19879">
    <property type="entry name" value="TRANSCRIPTION INITIATION FACTOR TFIID"/>
    <property type="match status" value="1"/>
</dbReference>
<dbReference type="PANTHER" id="PTHR19879:SF9">
    <property type="entry name" value="TRANSCRIPTION INITIATION FACTOR TFIID SUBUNIT 5"/>
    <property type="match status" value="1"/>
</dbReference>
<dbReference type="KEGG" id="acad:UA74_18355"/>
<gene>
    <name evidence="6" type="ORF">UA74_18355</name>
</gene>
<feature type="repeat" description="WD" evidence="3">
    <location>
        <begin position="1241"/>
        <end position="1275"/>
    </location>
</feature>
<dbReference type="Pfam" id="PF00400">
    <property type="entry name" value="WD40"/>
    <property type="match status" value="11"/>
</dbReference>
<dbReference type="PROSITE" id="PS50294">
    <property type="entry name" value="WD_REPEATS_REGION"/>
    <property type="match status" value="9"/>
</dbReference>
<dbReference type="InterPro" id="IPR001680">
    <property type="entry name" value="WD40_rpt"/>
</dbReference>
<dbReference type="PRINTS" id="PR00320">
    <property type="entry name" value="GPROTEINBRPT"/>
</dbReference>
<proteinExistence type="predicted"/>
<dbReference type="InterPro" id="IPR027417">
    <property type="entry name" value="P-loop_NTPase"/>
</dbReference>
<keyword evidence="1 3" id="KW-0853">WD repeat</keyword>
<dbReference type="PROSITE" id="PS00678">
    <property type="entry name" value="WD_REPEATS_1"/>
    <property type="match status" value="2"/>
</dbReference>
<protein>
    <submittedName>
        <fullName evidence="6">WD40 repeat-containing protein</fullName>
    </submittedName>
</protein>
<feature type="repeat" description="WD" evidence="3">
    <location>
        <begin position="678"/>
        <end position="711"/>
    </location>
</feature>
<name>A0AAC9LF35_9PSEU</name>
<feature type="repeat" description="WD" evidence="3">
    <location>
        <begin position="776"/>
        <end position="810"/>
    </location>
</feature>
<feature type="compositionally biased region" description="Basic and acidic residues" evidence="4">
    <location>
        <begin position="1"/>
        <end position="15"/>
    </location>
</feature>
<feature type="repeat" description="WD" evidence="3">
    <location>
        <begin position="861"/>
        <end position="894"/>
    </location>
</feature>
<evidence type="ECO:0000256" key="1">
    <source>
        <dbReference type="ARBA" id="ARBA00022574"/>
    </source>
</evidence>
<evidence type="ECO:0000256" key="2">
    <source>
        <dbReference type="ARBA" id="ARBA00022737"/>
    </source>
</evidence>
<dbReference type="InterPro" id="IPR036322">
    <property type="entry name" value="WD40_repeat_dom_sf"/>
</dbReference>
<feature type="domain" description="Novel STAND NTPase 1" evidence="5">
    <location>
        <begin position="64"/>
        <end position="493"/>
    </location>
</feature>
<evidence type="ECO:0000313" key="7">
    <source>
        <dbReference type="Proteomes" id="UP000185511"/>
    </source>
</evidence>
<keyword evidence="2" id="KW-0677">Repeat</keyword>
<reference evidence="7" key="1">
    <citation type="submission" date="2016-06" db="EMBL/GenBank/DDBJ databases">
        <title>Complete genome sequence of Actinoalloteichus fjordicus DSM 46855 (=ADI127-17), type strain of the new species Actinoalloteichus fjordicus.</title>
        <authorList>
            <person name="Ruckert C."/>
            <person name="Nouioui I."/>
            <person name="Willmese J."/>
            <person name="van Wezel G."/>
            <person name="Klenk H.-P."/>
            <person name="Kalinowski J."/>
            <person name="Zotchev S.B."/>
        </authorList>
    </citation>
    <scope>NUCLEOTIDE SEQUENCE [LARGE SCALE GENOMIC DNA]</scope>
    <source>
        <strain evidence="7">ADI127-7</strain>
    </source>
</reference>
<dbReference type="EMBL" id="CP016076">
    <property type="protein sequence ID" value="APU15699.1"/>
    <property type="molecule type" value="Genomic_DNA"/>
</dbReference>
<feature type="repeat" description="WD" evidence="3">
    <location>
        <begin position="1051"/>
        <end position="1074"/>
    </location>
</feature>
<dbReference type="InterPro" id="IPR020472">
    <property type="entry name" value="WD40_PAC1"/>
</dbReference>
<evidence type="ECO:0000313" key="6">
    <source>
        <dbReference type="EMBL" id="APU15699.1"/>
    </source>
</evidence>
<dbReference type="SUPFAM" id="SSF50978">
    <property type="entry name" value="WD40 repeat-like"/>
    <property type="match status" value="1"/>
</dbReference>
<dbReference type="InterPro" id="IPR011047">
    <property type="entry name" value="Quinoprotein_ADH-like_sf"/>
</dbReference>
<feature type="repeat" description="WD" evidence="3">
    <location>
        <begin position="632"/>
        <end position="673"/>
    </location>
</feature>
<feature type="repeat" description="WD" evidence="3">
    <location>
        <begin position="907"/>
        <end position="940"/>
    </location>
</feature>
<dbReference type="Gene3D" id="2.130.10.10">
    <property type="entry name" value="YVTN repeat-like/Quinoprotein amine dehydrogenase"/>
    <property type="match status" value="5"/>
</dbReference>
<dbReference type="SMART" id="SM00320">
    <property type="entry name" value="WD40"/>
    <property type="match status" value="14"/>
</dbReference>
<feature type="repeat" description="WD" evidence="3">
    <location>
        <begin position="945"/>
        <end position="977"/>
    </location>
</feature>
<feature type="repeat" description="WD" evidence="3">
    <location>
        <begin position="1100"/>
        <end position="1122"/>
    </location>
</feature>
<dbReference type="InterPro" id="IPR015943">
    <property type="entry name" value="WD40/YVTN_repeat-like_dom_sf"/>
</dbReference>
<evidence type="ECO:0000259" key="5">
    <source>
        <dbReference type="Pfam" id="PF20703"/>
    </source>
</evidence>
<dbReference type="RefSeq" id="WP_075741378.1">
    <property type="nucleotide sequence ID" value="NZ_CP016076.1"/>
</dbReference>